<keyword evidence="2" id="KW-1185">Reference proteome</keyword>
<feature type="non-terminal residue" evidence="1">
    <location>
        <position position="373"/>
    </location>
</feature>
<gene>
    <name evidence="1" type="ORF">PROH_12000</name>
</gene>
<dbReference type="EMBL" id="AJTX02000004">
    <property type="protein sequence ID" value="KKJ00367.1"/>
    <property type="molecule type" value="Genomic_DNA"/>
</dbReference>
<reference evidence="1" key="1">
    <citation type="submission" date="2012-04" db="EMBL/GenBank/DDBJ databases">
        <authorList>
            <person name="Borisov I.G."/>
            <person name="Ivanikova N.V."/>
            <person name="Pinevich A.V."/>
        </authorList>
    </citation>
    <scope>NUCLEOTIDE SEQUENCE</scope>
    <source>
        <strain evidence="1">CALU 1027</strain>
    </source>
</reference>
<sequence>GEGAITIEATAGIGRDSYLDGVGLGFVDVTAVNGAITITGIGSGTSIGGNSQGMTLDQVRITSTGTGANVGGITVTGTAVAGSGSQGLYAVNSSIQAADGEIAITGTGATGPGNFNAGLHLVNTTVQSIGNSATKAGTVTLTGTGGSGTSRLYGIELEGDATEISSYTGDIVLTGIGGAGTGTDNTGINLRDGSEIKSLGTGANAATITLFGTAGTGTLYNDGVRIQNTNATPTPVLRISAIDGAINVTGNASGSGDSTGIVLAQGALIESTNLAPITLIGLGGTGANNNQRGVFGSGNAAIRSVHGDIDITGTAQGSGSGEDGVYLAMPAGIQVTGTGNITIVGQGSTLGSGVGILVSGTPISTNTGAIDLT</sequence>
<accession>A0A0M2Q171</accession>
<comment type="caution">
    <text evidence="1">The sequence shown here is derived from an EMBL/GenBank/DDBJ whole genome shotgun (WGS) entry which is preliminary data.</text>
</comment>
<dbReference type="Proteomes" id="UP000034681">
    <property type="component" value="Unassembled WGS sequence"/>
</dbReference>
<name>A0A0M2Q171_PROHO</name>
<evidence type="ECO:0008006" key="3">
    <source>
        <dbReference type="Google" id="ProtNLM"/>
    </source>
</evidence>
<dbReference type="AlphaFoldDB" id="A0A0M2Q171"/>
<protein>
    <recommendedName>
        <fullName evidence="3">Autotransporter outer membrane beta-barrel domain-containing protein</fullName>
    </recommendedName>
</protein>
<organism evidence="1 2">
    <name type="scientific">Prochlorothrix hollandica PCC 9006 = CALU 1027</name>
    <dbReference type="NCBI Taxonomy" id="317619"/>
    <lineage>
        <taxon>Bacteria</taxon>
        <taxon>Bacillati</taxon>
        <taxon>Cyanobacteriota</taxon>
        <taxon>Cyanophyceae</taxon>
        <taxon>Prochlorotrichales</taxon>
        <taxon>Prochlorotrichaceae</taxon>
        <taxon>Prochlorothrix</taxon>
    </lineage>
</organism>
<evidence type="ECO:0000313" key="1">
    <source>
        <dbReference type="EMBL" id="KKJ00367.1"/>
    </source>
</evidence>
<evidence type="ECO:0000313" key="2">
    <source>
        <dbReference type="Proteomes" id="UP000034681"/>
    </source>
</evidence>
<feature type="non-terminal residue" evidence="1">
    <location>
        <position position="1"/>
    </location>
</feature>
<proteinExistence type="predicted"/>